<dbReference type="PANTHER" id="PTHR13285:SF23">
    <property type="entry name" value="TEICHOIC ACID D-ALANYLTRANSFERASE"/>
    <property type="match status" value="1"/>
</dbReference>
<dbReference type="EC" id="2.3.1.-" evidence="11"/>
<dbReference type="RefSeq" id="WP_063107637.1">
    <property type="nucleotide sequence ID" value="NZ_LVJS01000026.1"/>
</dbReference>
<dbReference type="PANTHER" id="PTHR13285">
    <property type="entry name" value="ACYLTRANSFERASE"/>
    <property type="match status" value="1"/>
</dbReference>
<evidence type="ECO:0000256" key="11">
    <source>
        <dbReference type="PIRNR" id="PIRNR016636"/>
    </source>
</evidence>
<dbReference type="InterPro" id="IPR051085">
    <property type="entry name" value="MB_O-acyltransferase"/>
</dbReference>
<evidence type="ECO:0000256" key="5">
    <source>
        <dbReference type="ARBA" id="ARBA00022679"/>
    </source>
</evidence>
<feature type="transmembrane region" description="Helical" evidence="12">
    <location>
        <begin position="96"/>
        <end position="120"/>
    </location>
</feature>
<protein>
    <recommendedName>
        <fullName evidence="11">Probable alginate O-acetylase</fullName>
        <ecNumber evidence="11">2.3.1.-</ecNumber>
    </recommendedName>
</protein>
<dbReference type="EMBL" id="LVJS01000026">
    <property type="protein sequence ID" value="KZC24512.1"/>
    <property type="molecule type" value="Genomic_DNA"/>
</dbReference>
<dbReference type="AlphaFoldDB" id="A0A154QJS7"/>
<feature type="transmembrane region" description="Helical" evidence="12">
    <location>
        <begin position="140"/>
        <end position="159"/>
    </location>
</feature>
<dbReference type="Proteomes" id="UP000076131">
    <property type="component" value="Unassembled WGS sequence"/>
</dbReference>
<evidence type="ECO:0000256" key="12">
    <source>
        <dbReference type="SAM" id="Phobius"/>
    </source>
</evidence>
<evidence type="ECO:0000256" key="10">
    <source>
        <dbReference type="ARBA" id="ARBA00023315"/>
    </source>
</evidence>
<gene>
    <name evidence="13" type="ORF">RHOFW104T7_08410</name>
</gene>
<dbReference type="UniPathway" id="UPA00286"/>
<feature type="transmembrane region" description="Helical" evidence="12">
    <location>
        <begin position="424"/>
        <end position="441"/>
    </location>
</feature>
<feature type="transmembrane region" description="Helical" evidence="12">
    <location>
        <begin position="44"/>
        <end position="61"/>
    </location>
</feature>
<dbReference type="Pfam" id="PF03062">
    <property type="entry name" value="MBOAT"/>
    <property type="match status" value="1"/>
</dbReference>
<feature type="transmembrane region" description="Helical" evidence="12">
    <location>
        <begin position="257"/>
        <end position="279"/>
    </location>
</feature>
<comment type="subcellular location">
    <subcellularLocation>
        <location evidence="11">Cell inner membrane</location>
    </subcellularLocation>
    <subcellularLocation>
        <location evidence="1">Cell membrane</location>
        <topology evidence="1">Multi-pass membrane protein</topology>
    </subcellularLocation>
</comment>
<keyword evidence="14" id="KW-1185">Reference proteome</keyword>
<evidence type="ECO:0000256" key="6">
    <source>
        <dbReference type="ARBA" id="ARBA00022692"/>
    </source>
</evidence>
<dbReference type="GO" id="GO:0016746">
    <property type="term" value="F:acyltransferase activity"/>
    <property type="evidence" value="ECO:0007669"/>
    <property type="project" value="UniProtKB-KW"/>
</dbReference>
<dbReference type="InterPro" id="IPR028362">
    <property type="entry name" value="AlgI"/>
</dbReference>
<dbReference type="STRING" id="416169.RHOFW104T7_08410"/>
<comment type="pathway">
    <text evidence="2 11">Glycan biosynthesis; alginate biosynthesis.</text>
</comment>
<dbReference type="InterPro" id="IPR024194">
    <property type="entry name" value="Ac/AlaTfrase_AlgI/DltB"/>
</dbReference>
<evidence type="ECO:0000256" key="9">
    <source>
        <dbReference type="ARBA" id="ARBA00023136"/>
    </source>
</evidence>
<reference evidence="13 14" key="1">
    <citation type="journal article" date="2016" name="MBio">
        <title>Lateral Gene Transfer in a Heavy Metal-Contaminated-Groundwater Microbial Community.</title>
        <authorList>
            <person name="Hemme C.L."/>
            <person name="Green S.J."/>
            <person name="Rishishwar L."/>
            <person name="Prakash O."/>
            <person name="Pettenato A."/>
            <person name="Chakraborty R."/>
            <person name="Deutschbauer A.M."/>
            <person name="Van Nostrand J.D."/>
            <person name="Wu L."/>
            <person name="He Z."/>
            <person name="Jordan I.K."/>
            <person name="Hazen T.C."/>
            <person name="Arkin A.P."/>
            <person name="Kostka J.E."/>
            <person name="Zhou J."/>
        </authorList>
    </citation>
    <scope>NUCLEOTIDE SEQUENCE [LARGE SCALE GENOMIC DNA]</scope>
    <source>
        <strain evidence="13 14">FW104-T7</strain>
    </source>
</reference>
<evidence type="ECO:0000256" key="2">
    <source>
        <dbReference type="ARBA" id="ARBA00005182"/>
    </source>
</evidence>
<keyword evidence="6 11" id="KW-0812">Transmembrane</keyword>
<comment type="similarity">
    <text evidence="3 11">Belongs to the membrane-bound acyltransferase family.</text>
</comment>
<dbReference type="GO" id="GO:0005886">
    <property type="term" value="C:plasma membrane"/>
    <property type="evidence" value="ECO:0007669"/>
    <property type="project" value="UniProtKB-SubCell"/>
</dbReference>
<keyword evidence="11" id="KW-0997">Cell inner membrane</keyword>
<proteinExistence type="inferred from homology"/>
<feature type="transmembrane region" description="Helical" evidence="12">
    <location>
        <begin position="171"/>
        <end position="190"/>
    </location>
</feature>
<comment type="caution">
    <text evidence="13">The sequence shown here is derived from an EMBL/GenBank/DDBJ whole genome shotgun (WGS) entry which is preliminary data.</text>
</comment>
<keyword evidence="10 11" id="KW-0012">Acyltransferase</keyword>
<evidence type="ECO:0000256" key="4">
    <source>
        <dbReference type="ARBA" id="ARBA00022475"/>
    </source>
</evidence>
<feature type="transmembrane region" description="Helical" evidence="12">
    <location>
        <begin position="20"/>
        <end position="37"/>
    </location>
</feature>
<evidence type="ECO:0000256" key="8">
    <source>
        <dbReference type="ARBA" id="ARBA00022989"/>
    </source>
</evidence>
<evidence type="ECO:0000256" key="1">
    <source>
        <dbReference type="ARBA" id="ARBA00004651"/>
    </source>
</evidence>
<evidence type="ECO:0000256" key="7">
    <source>
        <dbReference type="ARBA" id="ARBA00022841"/>
    </source>
</evidence>
<evidence type="ECO:0000313" key="14">
    <source>
        <dbReference type="Proteomes" id="UP000076131"/>
    </source>
</evidence>
<keyword evidence="7 11" id="KW-0016">Alginate biosynthesis</keyword>
<dbReference type="InterPro" id="IPR004299">
    <property type="entry name" value="MBOAT_fam"/>
</dbReference>
<feature type="transmembrane region" description="Helical" evidence="12">
    <location>
        <begin position="325"/>
        <end position="358"/>
    </location>
</feature>
<feature type="transmembrane region" description="Helical" evidence="12">
    <location>
        <begin position="210"/>
        <end position="236"/>
    </location>
</feature>
<dbReference type="GO" id="GO:0042121">
    <property type="term" value="P:alginic acid biosynthetic process"/>
    <property type="evidence" value="ECO:0007669"/>
    <property type="project" value="UniProtKB-UniRule"/>
</dbReference>
<accession>A0A154QJS7</accession>
<feature type="transmembrane region" description="Helical" evidence="12">
    <location>
        <begin position="67"/>
        <end position="84"/>
    </location>
</feature>
<evidence type="ECO:0000256" key="3">
    <source>
        <dbReference type="ARBA" id="ARBA00010323"/>
    </source>
</evidence>
<keyword evidence="9 11" id="KW-0472">Membrane</keyword>
<keyword evidence="8 12" id="KW-1133">Transmembrane helix</keyword>
<sequence>MYGYYHRLNGLTAMLFTDPLFLFYFLPLALFALRACYSSRRFTTAARVAIIVSTLVFYGYGNLLWPLLFICVIGGIYLFTLLILGAKKSAMRRMGVVGAVVYALVALALFKYLNWLVTLWPTLELLRTDLLPYFGELGNVLLPPGISFFVFEALSFAIDAYRGRIVRPIRLLNYVTFLAMFPRFIAGPIVRYNDMADQFDRWKGQKIGHGLSVFALGFAIKSLFADQFAVFVPYAFSVERPDLLQSWVGTIAYTFQLYFDFWAYSLMATGLGLCLGFAFPDNFRSPYRAVSFTQFWQRWHITLSQWLRDYLYISLGGNRCKPWRIYLNLFLTMLIGGLWHGASFTFMIWGAYHGLLLVIERLIGEERLRCIPMRARQALTFLLVMVGWVFFRSGSFAQAGKVLSGMMGLNGLTMQFNPMLAEKHLPSVLLIMVAFYFWVRIEPRVVGNMPMSSRVFSRRSHWILFAGFLVALVFSVSGREIPFLYFQF</sequence>
<keyword evidence="5 11" id="KW-0808">Transferase</keyword>
<feature type="transmembrane region" description="Helical" evidence="12">
    <location>
        <begin position="462"/>
        <end position="486"/>
    </location>
</feature>
<name>A0A154QJS7_9GAMM</name>
<evidence type="ECO:0000313" key="13">
    <source>
        <dbReference type="EMBL" id="KZC24512.1"/>
    </source>
</evidence>
<feature type="transmembrane region" description="Helical" evidence="12">
    <location>
        <begin position="379"/>
        <end position="404"/>
    </location>
</feature>
<organism evidence="13 14">
    <name type="scientific">Rhodanobacter thiooxydans</name>
    <dbReference type="NCBI Taxonomy" id="416169"/>
    <lineage>
        <taxon>Bacteria</taxon>
        <taxon>Pseudomonadati</taxon>
        <taxon>Pseudomonadota</taxon>
        <taxon>Gammaproteobacteria</taxon>
        <taxon>Lysobacterales</taxon>
        <taxon>Rhodanobacteraceae</taxon>
        <taxon>Rhodanobacter</taxon>
    </lineage>
</organism>
<keyword evidence="4 11" id="KW-1003">Cell membrane</keyword>
<dbReference type="PIRSF" id="PIRSF500217">
    <property type="entry name" value="AlgI"/>
    <property type="match status" value="1"/>
</dbReference>
<dbReference type="PIRSF" id="PIRSF016636">
    <property type="entry name" value="AlgI_DltB"/>
    <property type="match status" value="1"/>
</dbReference>